<reference evidence="1 2" key="2">
    <citation type="submission" date="2014-09" db="EMBL/GenBank/DDBJ databases">
        <authorList>
            <consortium name="NBRP consortium"/>
            <person name="Sawabe T."/>
            <person name="Meirelles P."/>
            <person name="Nakanishi M."/>
            <person name="Sayaka M."/>
            <person name="Hattori M."/>
            <person name="Ohkuma M."/>
        </authorList>
    </citation>
    <scope>NUCLEOTIDE SEQUENCE [LARGE SCALE GENOMIC DNA]</scope>
    <source>
        <strain evidence="1 2">JCM 19240</strain>
    </source>
</reference>
<dbReference type="Proteomes" id="UP000029224">
    <property type="component" value="Unassembled WGS sequence"/>
</dbReference>
<keyword evidence="2" id="KW-1185">Reference proteome</keyword>
<evidence type="ECO:0000313" key="2">
    <source>
        <dbReference type="Proteomes" id="UP000029224"/>
    </source>
</evidence>
<protein>
    <submittedName>
        <fullName evidence="1">Uncharacterized protein</fullName>
    </submittedName>
</protein>
<sequence>MKPVTDSKFHIPDNYGWKTQQGVLVRARSNKIINSSASTLVLRINT</sequence>
<gene>
    <name evidence="1" type="ORF">JCM19240_807</name>
</gene>
<name>A0A090T566_9VIBR</name>
<proteinExistence type="predicted"/>
<organism evidence="1 2">
    <name type="scientific">Vibrio maritimus</name>
    <dbReference type="NCBI Taxonomy" id="990268"/>
    <lineage>
        <taxon>Bacteria</taxon>
        <taxon>Pseudomonadati</taxon>
        <taxon>Pseudomonadota</taxon>
        <taxon>Gammaproteobacteria</taxon>
        <taxon>Vibrionales</taxon>
        <taxon>Vibrionaceae</taxon>
        <taxon>Vibrio</taxon>
    </lineage>
</organism>
<dbReference type="AlphaFoldDB" id="A0A090T566"/>
<dbReference type="EMBL" id="BBMT01000004">
    <property type="protein sequence ID" value="GAL33899.1"/>
    <property type="molecule type" value="Genomic_DNA"/>
</dbReference>
<reference evidence="1 2" key="1">
    <citation type="submission" date="2014-09" db="EMBL/GenBank/DDBJ databases">
        <title>Vibrio maritimus JCM 19240. (C210) whole genome shotgun sequence.</title>
        <authorList>
            <person name="Sawabe T."/>
            <person name="Meirelles P."/>
            <person name="Nakanishi M."/>
            <person name="Sayaka M."/>
            <person name="Hattori M."/>
            <person name="Ohkuma M."/>
        </authorList>
    </citation>
    <scope>NUCLEOTIDE SEQUENCE [LARGE SCALE GENOMIC DNA]</scope>
    <source>
        <strain evidence="1 2">JCM 19240</strain>
    </source>
</reference>
<comment type="caution">
    <text evidence="1">The sequence shown here is derived from an EMBL/GenBank/DDBJ whole genome shotgun (WGS) entry which is preliminary data.</text>
</comment>
<accession>A0A090T566</accession>
<evidence type="ECO:0000313" key="1">
    <source>
        <dbReference type="EMBL" id="GAL33899.1"/>
    </source>
</evidence>